<dbReference type="InterPro" id="IPR001867">
    <property type="entry name" value="OmpR/PhoB-type_DNA-bd"/>
</dbReference>
<evidence type="ECO:0000313" key="4">
    <source>
        <dbReference type="EMBL" id="KAA0596193.1"/>
    </source>
</evidence>
<dbReference type="Gene3D" id="1.10.10.10">
    <property type="entry name" value="Winged helix-like DNA-binding domain superfamily/Winged helix DNA-binding domain"/>
    <property type="match status" value="1"/>
</dbReference>
<dbReference type="InterPro" id="IPR016032">
    <property type="entry name" value="Sig_transdc_resp-reg_C-effctor"/>
</dbReference>
<dbReference type="InterPro" id="IPR049945">
    <property type="entry name" value="AAA_22"/>
</dbReference>
<dbReference type="PRINTS" id="PR00364">
    <property type="entry name" value="DISEASERSIST"/>
</dbReference>
<dbReference type="Gene3D" id="3.40.50.300">
    <property type="entry name" value="P-loop containing nucleotide triphosphate hydrolases"/>
    <property type="match status" value="1"/>
</dbReference>
<dbReference type="RefSeq" id="WP_149231589.1">
    <property type="nucleotide sequence ID" value="NZ_JBHSJA010000068.1"/>
</dbReference>
<dbReference type="Gene3D" id="1.25.40.10">
    <property type="entry name" value="Tetratricopeptide repeat domain"/>
    <property type="match status" value="1"/>
</dbReference>
<dbReference type="Proteomes" id="UP000324927">
    <property type="component" value="Unassembled WGS sequence"/>
</dbReference>
<dbReference type="InterPro" id="IPR036388">
    <property type="entry name" value="WH-like_DNA-bd_sf"/>
</dbReference>
<keyword evidence="5" id="KW-1185">Reference proteome</keyword>
<reference evidence="4 5" key="1">
    <citation type="submission" date="2019-08" db="EMBL/GenBank/DDBJ databases">
        <authorList>
            <person name="Grouzdev D."/>
            <person name="Tikhonova E."/>
            <person name="Kravchenko I."/>
        </authorList>
    </citation>
    <scope>NUCLEOTIDE SEQUENCE [LARGE SCALE GENOMIC DNA]</scope>
    <source>
        <strain evidence="4 5">59b</strain>
    </source>
</reference>
<dbReference type="PANTHER" id="PTHR47691">
    <property type="entry name" value="REGULATOR-RELATED"/>
    <property type="match status" value="1"/>
</dbReference>
<dbReference type="SUPFAM" id="SSF46894">
    <property type="entry name" value="C-terminal effector domain of the bipartite response regulators"/>
    <property type="match status" value="1"/>
</dbReference>
<dbReference type="InterPro" id="IPR058852">
    <property type="entry name" value="HTH_77"/>
</dbReference>
<dbReference type="GO" id="GO:0006355">
    <property type="term" value="P:regulation of DNA-templated transcription"/>
    <property type="evidence" value="ECO:0007669"/>
    <property type="project" value="InterPro"/>
</dbReference>
<dbReference type="AlphaFoldDB" id="A0A5A9GPB2"/>
<evidence type="ECO:0000259" key="3">
    <source>
        <dbReference type="PROSITE" id="PS51755"/>
    </source>
</evidence>
<dbReference type="GO" id="GO:0003677">
    <property type="term" value="F:DNA binding"/>
    <property type="evidence" value="ECO:0007669"/>
    <property type="project" value="UniProtKB-UniRule"/>
</dbReference>
<keyword evidence="1 2" id="KW-0238">DNA-binding</keyword>
<evidence type="ECO:0000313" key="5">
    <source>
        <dbReference type="Proteomes" id="UP000324927"/>
    </source>
</evidence>
<dbReference type="SMART" id="SM00862">
    <property type="entry name" value="Trans_reg_C"/>
    <property type="match status" value="1"/>
</dbReference>
<dbReference type="GO" id="GO:0016887">
    <property type="term" value="F:ATP hydrolysis activity"/>
    <property type="evidence" value="ECO:0007669"/>
    <property type="project" value="InterPro"/>
</dbReference>
<feature type="DNA-binding region" description="OmpR/PhoB-type" evidence="2">
    <location>
        <begin position="3"/>
        <end position="100"/>
    </location>
</feature>
<sequence length="928" mass="100993">MEQNEVAFGPFRFSPMRGLLKDGVAVKVGSRPQAILALLLEQAGAVISNRDIMARVWPGLFVEEANIRVHIGSLRKLLGKNDVGTDYIENIPAQGYRFVGTVRTLSAEPGAGTSVPASAPQADLSSLLPRNIDRLIGRDETIDDLVRKLAEKSFVTITGVGGIGKTSVAVEVAQLSAGSHRDGVYFVDLSTLSDPTLVCGTIAQVMKLPGGGKGALEGFLAAVKGLDALLILDNCEHLIEEVAVVVEGILTTARDIDILVTSREILRAQGEWVHRLPPLPVPPGQEPTLTAEQALTYPAVELFVERVSSGDGMFSLSDADAPVAAELCRHLDGVPLALELAAARVPLLGIHGLAASLDRAFDVLRGGRRTALPRHQTLRATLEWSHRLLDERERIVLRRLSAIRGSFTGDLSIGVAAFGAISEEDVVEAISELAGKSLLSVEHRQQSVQFRLLETTRQYAAERLQESGEAEVVSRNLARHLCRMLAGSQSTNTAAWKIVYGTRVDDVRSALEWSLSPAGDLATAVDLTVASAPMWFQLSLTDEFRRRAETVLQAIRRQPQPDLKSEMAITAHLGPALWNSLGPAPEVSAVLLRGLELSRQLGDVGYQRRALWGLWLYYLAREQDHEALEAAERFGDLLGSPADPGAESMHQRMMALGLLTVGEFDRARDFAERCLGAPAPTTGSSLRGYQFEQRIVSHTHLARISWLQGYPDRAREAMQEAVEQGLASGHALSLSFALSLGACPVAFWCGDYDLTARYAELLVEKTSEGSLFVWRTYGSCYQLALEARQGQDHQIAALRRSTRFADVHRNRRVRMLATVAPRLLTPAILDEVSDGPTHWATAELLRLKSENAGDAETAERLLRQSMDIADAQGAQAWRLRTAMSMARRHLEAGGLPDAASILSTVYDGFSEGHDTPDLREAAALLDRL</sequence>
<dbReference type="OrthoDB" id="4473689at2"/>
<feature type="domain" description="OmpR/PhoB-type" evidence="3">
    <location>
        <begin position="3"/>
        <end position="100"/>
    </location>
</feature>
<name>A0A5A9GPB2_AZOLI</name>
<dbReference type="PANTHER" id="PTHR47691:SF3">
    <property type="entry name" value="HTH-TYPE TRANSCRIPTIONAL REGULATOR RV0890C-RELATED"/>
    <property type="match status" value="1"/>
</dbReference>
<gene>
    <name evidence="4" type="ORF">FZ942_13605</name>
</gene>
<evidence type="ECO:0000256" key="1">
    <source>
        <dbReference type="ARBA" id="ARBA00023125"/>
    </source>
</evidence>
<evidence type="ECO:0000256" key="2">
    <source>
        <dbReference type="PROSITE-ProRule" id="PRU01091"/>
    </source>
</evidence>
<dbReference type="Pfam" id="PF13401">
    <property type="entry name" value="AAA_22"/>
    <property type="match status" value="1"/>
</dbReference>
<proteinExistence type="predicted"/>
<dbReference type="GO" id="GO:0000160">
    <property type="term" value="P:phosphorelay signal transduction system"/>
    <property type="evidence" value="ECO:0007669"/>
    <property type="project" value="InterPro"/>
</dbReference>
<accession>A0A5A9GPB2</accession>
<protein>
    <submittedName>
        <fullName evidence="4">AAA family ATPase</fullName>
    </submittedName>
</protein>
<dbReference type="Pfam" id="PF25872">
    <property type="entry name" value="HTH_77"/>
    <property type="match status" value="1"/>
</dbReference>
<dbReference type="EMBL" id="VTTN01000004">
    <property type="protein sequence ID" value="KAA0596193.1"/>
    <property type="molecule type" value="Genomic_DNA"/>
</dbReference>
<dbReference type="InterPro" id="IPR027417">
    <property type="entry name" value="P-loop_NTPase"/>
</dbReference>
<dbReference type="PROSITE" id="PS51755">
    <property type="entry name" value="OMPR_PHOB"/>
    <property type="match status" value="1"/>
</dbReference>
<dbReference type="SUPFAM" id="SSF52540">
    <property type="entry name" value="P-loop containing nucleoside triphosphate hydrolases"/>
    <property type="match status" value="1"/>
</dbReference>
<comment type="caution">
    <text evidence="4">The sequence shown here is derived from an EMBL/GenBank/DDBJ whole genome shotgun (WGS) entry which is preliminary data.</text>
</comment>
<dbReference type="Pfam" id="PF00486">
    <property type="entry name" value="Trans_reg_C"/>
    <property type="match status" value="1"/>
</dbReference>
<dbReference type="InterPro" id="IPR011990">
    <property type="entry name" value="TPR-like_helical_dom_sf"/>
</dbReference>
<dbReference type="CDD" id="cd00383">
    <property type="entry name" value="trans_reg_C"/>
    <property type="match status" value="1"/>
</dbReference>
<organism evidence="4 5">
    <name type="scientific">Azospirillum lipoferum</name>
    <dbReference type="NCBI Taxonomy" id="193"/>
    <lineage>
        <taxon>Bacteria</taxon>
        <taxon>Pseudomonadati</taxon>
        <taxon>Pseudomonadota</taxon>
        <taxon>Alphaproteobacteria</taxon>
        <taxon>Rhodospirillales</taxon>
        <taxon>Azospirillaceae</taxon>
        <taxon>Azospirillum</taxon>
    </lineage>
</organism>